<dbReference type="AlphaFoldDB" id="A0A0E9XZ22"/>
<name>A0A0E9XZ22_ANGAN</name>
<feature type="compositionally biased region" description="Basic and acidic residues" evidence="1">
    <location>
        <begin position="40"/>
        <end position="49"/>
    </location>
</feature>
<proteinExistence type="predicted"/>
<evidence type="ECO:0000256" key="1">
    <source>
        <dbReference type="SAM" id="MobiDB-lite"/>
    </source>
</evidence>
<feature type="compositionally biased region" description="Polar residues" evidence="1">
    <location>
        <begin position="20"/>
        <end position="31"/>
    </location>
</feature>
<reference evidence="2" key="2">
    <citation type="journal article" date="2015" name="Fish Shellfish Immunol.">
        <title>Early steps in the European eel (Anguilla anguilla)-Vibrio vulnificus interaction in the gills: Role of the RtxA13 toxin.</title>
        <authorList>
            <person name="Callol A."/>
            <person name="Pajuelo D."/>
            <person name="Ebbesson L."/>
            <person name="Teles M."/>
            <person name="MacKenzie S."/>
            <person name="Amaro C."/>
        </authorList>
    </citation>
    <scope>NUCLEOTIDE SEQUENCE</scope>
</reference>
<sequence length="49" mass="5550">MICHLPLNCSSPAYHDQYHNQDNSHTNSHSRANPDISRNFIREDGGVTV</sequence>
<dbReference type="EMBL" id="GBXM01001649">
    <property type="protein sequence ID" value="JAI06929.1"/>
    <property type="molecule type" value="Transcribed_RNA"/>
</dbReference>
<evidence type="ECO:0000313" key="2">
    <source>
        <dbReference type="EMBL" id="JAI06929.1"/>
    </source>
</evidence>
<accession>A0A0E9XZ22</accession>
<protein>
    <submittedName>
        <fullName evidence="2">Uncharacterized protein</fullName>
    </submittedName>
</protein>
<organism evidence="2">
    <name type="scientific">Anguilla anguilla</name>
    <name type="common">European freshwater eel</name>
    <name type="synonym">Muraena anguilla</name>
    <dbReference type="NCBI Taxonomy" id="7936"/>
    <lineage>
        <taxon>Eukaryota</taxon>
        <taxon>Metazoa</taxon>
        <taxon>Chordata</taxon>
        <taxon>Craniata</taxon>
        <taxon>Vertebrata</taxon>
        <taxon>Euteleostomi</taxon>
        <taxon>Actinopterygii</taxon>
        <taxon>Neopterygii</taxon>
        <taxon>Teleostei</taxon>
        <taxon>Anguilliformes</taxon>
        <taxon>Anguillidae</taxon>
        <taxon>Anguilla</taxon>
    </lineage>
</organism>
<reference evidence="2" key="1">
    <citation type="submission" date="2014-11" db="EMBL/GenBank/DDBJ databases">
        <authorList>
            <person name="Amaro Gonzalez C."/>
        </authorList>
    </citation>
    <scope>NUCLEOTIDE SEQUENCE</scope>
</reference>
<feature type="region of interest" description="Disordered" evidence="1">
    <location>
        <begin position="16"/>
        <end position="49"/>
    </location>
</feature>